<keyword evidence="4" id="KW-1185">Reference proteome</keyword>
<dbReference type="Proteomes" id="UP000008370">
    <property type="component" value="Unassembled WGS sequence"/>
</dbReference>
<feature type="domain" description="A-kinase anchor protein 7-like phosphoesterase" evidence="2">
    <location>
        <begin position="154"/>
        <end position="355"/>
    </location>
</feature>
<feature type="region of interest" description="Disordered" evidence="1">
    <location>
        <begin position="132"/>
        <end position="151"/>
    </location>
</feature>
<reference evidence="3 4" key="1">
    <citation type="journal article" date="2012" name="BMC Genomics">
        <title>Comparative genomics of the white-rot fungi, Phanerochaete carnosa and P. chrysosporium, to elucidate the genetic basis of the distinct wood types they colonize.</title>
        <authorList>
            <person name="Suzuki H."/>
            <person name="MacDonald J."/>
            <person name="Syed K."/>
            <person name="Salamov A."/>
            <person name="Hori C."/>
            <person name="Aerts A."/>
            <person name="Henrissat B."/>
            <person name="Wiebenga A."/>
            <person name="vanKuyk P.A."/>
            <person name="Barry K."/>
            <person name="Lindquist E."/>
            <person name="LaButti K."/>
            <person name="Lapidus A."/>
            <person name="Lucas S."/>
            <person name="Coutinho P."/>
            <person name="Gong Y."/>
            <person name="Samejima M."/>
            <person name="Mahadevan R."/>
            <person name="Abou-Zaid M."/>
            <person name="de Vries R.P."/>
            <person name="Igarashi K."/>
            <person name="Yadav J.S."/>
            <person name="Grigoriev I.V."/>
            <person name="Master E.R."/>
        </authorList>
    </citation>
    <scope>NUCLEOTIDE SEQUENCE [LARGE SCALE GENOMIC DNA]</scope>
    <source>
        <strain evidence="3 4">HHB-10118-sp</strain>
    </source>
</reference>
<dbReference type="GO" id="GO:0006355">
    <property type="term" value="P:regulation of DNA-templated transcription"/>
    <property type="evidence" value="ECO:0007669"/>
    <property type="project" value="TreeGrafter"/>
</dbReference>
<dbReference type="EMBL" id="JH930469">
    <property type="protein sequence ID" value="EKM59199.1"/>
    <property type="molecule type" value="Genomic_DNA"/>
</dbReference>
<dbReference type="GeneID" id="18910773"/>
<evidence type="ECO:0000256" key="1">
    <source>
        <dbReference type="SAM" id="MobiDB-lite"/>
    </source>
</evidence>
<proteinExistence type="predicted"/>
<dbReference type="InterPro" id="IPR019510">
    <property type="entry name" value="AKAP7-like_phosphoesterase"/>
</dbReference>
<organism evidence="3 4">
    <name type="scientific">Phanerochaete carnosa (strain HHB-10118-sp)</name>
    <name type="common">White-rot fungus</name>
    <name type="synonym">Peniophora carnosa</name>
    <dbReference type="NCBI Taxonomy" id="650164"/>
    <lineage>
        <taxon>Eukaryota</taxon>
        <taxon>Fungi</taxon>
        <taxon>Dikarya</taxon>
        <taxon>Basidiomycota</taxon>
        <taxon>Agaricomycotina</taxon>
        <taxon>Agaricomycetes</taxon>
        <taxon>Polyporales</taxon>
        <taxon>Phanerochaetaceae</taxon>
        <taxon>Phanerochaete</taxon>
    </lineage>
</organism>
<dbReference type="KEGG" id="pco:PHACADRAFT_191520"/>
<dbReference type="InterPro" id="IPR009210">
    <property type="entry name" value="ASCC1"/>
</dbReference>
<dbReference type="PANTHER" id="PTHR13360">
    <property type="entry name" value="ACTIVATING SIGNAL COINTEGRATOR 1 COMPLEX SUBUNIT 1"/>
    <property type="match status" value="1"/>
</dbReference>
<dbReference type="GO" id="GO:0006307">
    <property type="term" value="P:DNA alkylation repair"/>
    <property type="evidence" value="ECO:0007669"/>
    <property type="project" value="InterPro"/>
</dbReference>
<dbReference type="InParanoid" id="K5WJ96"/>
<feature type="compositionally biased region" description="Polar residues" evidence="1">
    <location>
        <begin position="138"/>
        <end position="150"/>
    </location>
</feature>
<feature type="domain" description="A-kinase anchor protein 7-like phosphoesterase" evidence="2">
    <location>
        <begin position="71"/>
        <end position="127"/>
    </location>
</feature>
<dbReference type="STRING" id="650164.K5WJ96"/>
<protein>
    <recommendedName>
        <fullName evidence="2">A-kinase anchor protein 7-like phosphoesterase domain-containing protein</fullName>
    </recommendedName>
</protein>
<dbReference type="PANTHER" id="PTHR13360:SF1">
    <property type="entry name" value="ACTIVATING SIGNAL COINTEGRATOR 1 COMPLEX SUBUNIT 1"/>
    <property type="match status" value="1"/>
</dbReference>
<name>K5WJ96_PHACS</name>
<dbReference type="OrthoDB" id="277832at2759"/>
<dbReference type="GO" id="GO:0005634">
    <property type="term" value="C:nucleus"/>
    <property type="evidence" value="ECO:0007669"/>
    <property type="project" value="TreeGrafter"/>
</dbReference>
<accession>K5WJ96</accession>
<dbReference type="Gene3D" id="3.90.1140.10">
    <property type="entry name" value="Cyclic phosphodiesterase"/>
    <property type="match status" value="1"/>
</dbReference>
<feature type="compositionally biased region" description="Gly residues" evidence="1">
    <location>
        <begin position="18"/>
        <end position="28"/>
    </location>
</feature>
<dbReference type="RefSeq" id="XP_007391770.1">
    <property type="nucleotide sequence ID" value="XM_007391708.1"/>
</dbReference>
<evidence type="ECO:0000313" key="3">
    <source>
        <dbReference type="EMBL" id="EKM59199.1"/>
    </source>
</evidence>
<evidence type="ECO:0000313" key="4">
    <source>
        <dbReference type="Proteomes" id="UP000008370"/>
    </source>
</evidence>
<evidence type="ECO:0000259" key="2">
    <source>
        <dbReference type="Pfam" id="PF10469"/>
    </source>
</evidence>
<sequence>MSGKPPTPGEGTANKSGGYRGSGRGNWRGRGRGDSRRDRPAKHGGGSTQDGAQEDPSAPVREKYESKPPLTHFLALPLGHHADLRERVSAFTRSLLDSAPAIPGLDESVVISPRRLHITLGVMSLSDALPDALPSRSGPASTQAGESASGTPRTVAAALALLRELRPRVQALLAGAPLRVALRHVDIMRPDRGDPERAHVMWAGPSLDSEDARHLKRVAEFVNGEFRKAGLVVNERRPLKLHCTILNTVYRRPKPRGPRVPFSYTAVLSSPAFEAIKVQNQGVAAEATVKEADISVPELTEAAAEVSVTAMQRRNDRRKSVEVGLGEYTIDEIQVCKMGSWGPEGEYVCVGSIALD</sequence>
<gene>
    <name evidence="3" type="ORF">PHACADRAFT_191520</name>
</gene>
<dbReference type="AlphaFoldDB" id="K5WJ96"/>
<feature type="region of interest" description="Disordered" evidence="1">
    <location>
        <begin position="1"/>
        <end position="63"/>
    </location>
</feature>
<dbReference type="Pfam" id="PF10469">
    <property type="entry name" value="AKAP7_NLS"/>
    <property type="match status" value="2"/>
</dbReference>
<dbReference type="HOGENOM" id="CLU_044606_1_1_1"/>